<name>A0A9D1N9F8_9FIRM</name>
<dbReference type="SUPFAM" id="SSF51695">
    <property type="entry name" value="PLC-like phosphodiesterases"/>
    <property type="match status" value="1"/>
</dbReference>
<protein>
    <submittedName>
        <fullName evidence="2">Glycerophosphodiester phosphodiesterase</fullName>
    </submittedName>
</protein>
<dbReference type="CDD" id="cd08556">
    <property type="entry name" value="GDPD"/>
    <property type="match status" value="1"/>
</dbReference>
<evidence type="ECO:0000259" key="1">
    <source>
        <dbReference type="Pfam" id="PF03009"/>
    </source>
</evidence>
<dbReference type="AlphaFoldDB" id="A0A9D1N9F8"/>
<organism evidence="2 3">
    <name type="scientific">Candidatus Limadaptatus stercoripullorum</name>
    <dbReference type="NCBI Taxonomy" id="2840846"/>
    <lineage>
        <taxon>Bacteria</taxon>
        <taxon>Bacillati</taxon>
        <taxon>Bacillota</taxon>
        <taxon>Clostridia</taxon>
        <taxon>Eubacteriales</taxon>
        <taxon>Candidatus Limadaptatus</taxon>
    </lineage>
</organism>
<evidence type="ECO:0000313" key="3">
    <source>
        <dbReference type="Proteomes" id="UP000886857"/>
    </source>
</evidence>
<feature type="domain" description="GP-PDE" evidence="1">
    <location>
        <begin position="136"/>
        <end position="201"/>
    </location>
</feature>
<sequence>MIITAHGGAMGTGRNSQKYFERTADYRADALEIDVRSRGDLLYISHLPALFPGKCIPLARAFDMVAESGLMVNCDIKERRLVKRVLDLAKSAGIADKVYFTGAVTLEDSDDIDAGAVWLNAFNFSEVGVTPASAARIKVMIGATGNPAYRGINIDKRRATDEFMRAAAAAGLGVSVYTVDDPAEQRRLAAFRPDNITTNRPLELRRLLEAEAEK</sequence>
<proteinExistence type="predicted"/>
<dbReference type="Proteomes" id="UP000886857">
    <property type="component" value="Unassembled WGS sequence"/>
</dbReference>
<dbReference type="InterPro" id="IPR017946">
    <property type="entry name" value="PLC-like_Pdiesterase_TIM-brl"/>
</dbReference>
<reference evidence="2" key="1">
    <citation type="submission" date="2020-10" db="EMBL/GenBank/DDBJ databases">
        <authorList>
            <person name="Gilroy R."/>
        </authorList>
    </citation>
    <scope>NUCLEOTIDE SEQUENCE</scope>
    <source>
        <strain evidence="2">10406</strain>
    </source>
</reference>
<dbReference type="InterPro" id="IPR030395">
    <property type="entry name" value="GP_PDE_dom"/>
</dbReference>
<dbReference type="GO" id="GO:0006629">
    <property type="term" value="P:lipid metabolic process"/>
    <property type="evidence" value="ECO:0007669"/>
    <property type="project" value="InterPro"/>
</dbReference>
<evidence type="ECO:0000313" key="2">
    <source>
        <dbReference type="EMBL" id="HIU98933.1"/>
    </source>
</evidence>
<comment type="caution">
    <text evidence="2">The sequence shown here is derived from an EMBL/GenBank/DDBJ whole genome shotgun (WGS) entry which is preliminary data.</text>
</comment>
<dbReference type="Pfam" id="PF03009">
    <property type="entry name" value="GDPD"/>
    <property type="match status" value="1"/>
</dbReference>
<dbReference type="GO" id="GO:0008081">
    <property type="term" value="F:phosphoric diester hydrolase activity"/>
    <property type="evidence" value="ECO:0007669"/>
    <property type="project" value="InterPro"/>
</dbReference>
<reference evidence="2" key="2">
    <citation type="journal article" date="2021" name="PeerJ">
        <title>Extensive microbial diversity within the chicken gut microbiome revealed by metagenomics and culture.</title>
        <authorList>
            <person name="Gilroy R."/>
            <person name="Ravi A."/>
            <person name="Getino M."/>
            <person name="Pursley I."/>
            <person name="Horton D.L."/>
            <person name="Alikhan N.F."/>
            <person name="Baker D."/>
            <person name="Gharbi K."/>
            <person name="Hall N."/>
            <person name="Watson M."/>
            <person name="Adriaenssens E.M."/>
            <person name="Foster-Nyarko E."/>
            <person name="Jarju S."/>
            <person name="Secka A."/>
            <person name="Antonio M."/>
            <person name="Oren A."/>
            <person name="Chaudhuri R.R."/>
            <person name="La Ragione R."/>
            <person name="Hildebrand F."/>
            <person name="Pallen M.J."/>
        </authorList>
    </citation>
    <scope>NUCLEOTIDE SEQUENCE</scope>
    <source>
        <strain evidence="2">10406</strain>
    </source>
</reference>
<accession>A0A9D1N9F8</accession>
<dbReference type="EMBL" id="DVOE01000057">
    <property type="protein sequence ID" value="HIU98933.1"/>
    <property type="molecule type" value="Genomic_DNA"/>
</dbReference>
<dbReference type="Gene3D" id="3.20.20.190">
    <property type="entry name" value="Phosphatidylinositol (PI) phosphodiesterase"/>
    <property type="match status" value="1"/>
</dbReference>
<gene>
    <name evidence="2" type="ORF">IAC73_03720</name>
</gene>